<feature type="transmembrane region" description="Helical" evidence="1">
    <location>
        <begin position="155"/>
        <end position="174"/>
    </location>
</feature>
<dbReference type="RefSeq" id="WP_284401629.1">
    <property type="nucleotide sequence ID" value="NZ_BSNQ01000009.1"/>
</dbReference>
<reference evidence="2 3" key="1">
    <citation type="submission" date="2020-10" db="EMBL/GenBank/DDBJ databases">
        <title>Phylogeny of dyella-like bacteria.</title>
        <authorList>
            <person name="Fu J."/>
        </authorList>
    </citation>
    <scope>NUCLEOTIDE SEQUENCE [LARGE SCALE GENOMIC DNA]</scope>
    <source>
        <strain evidence="2 3">DHOB07</strain>
    </source>
</reference>
<proteinExistence type="predicted"/>
<feature type="transmembrane region" description="Helical" evidence="1">
    <location>
        <begin position="95"/>
        <end position="115"/>
    </location>
</feature>
<evidence type="ECO:0000313" key="2">
    <source>
        <dbReference type="EMBL" id="MFK2874328.1"/>
    </source>
</evidence>
<evidence type="ECO:0000256" key="1">
    <source>
        <dbReference type="SAM" id="Phobius"/>
    </source>
</evidence>
<feature type="transmembrane region" description="Helical" evidence="1">
    <location>
        <begin position="121"/>
        <end position="143"/>
    </location>
</feature>
<feature type="transmembrane region" description="Helical" evidence="1">
    <location>
        <begin position="6"/>
        <end position="26"/>
    </location>
</feature>
<keyword evidence="1" id="KW-1133">Transmembrane helix</keyword>
<name>A0ABW8IWL8_9GAMM</name>
<dbReference type="EMBL" id="JADIKG010000012">
    <property type="protein sequence ID" value="MFK2874328.1"/>
    <property type="molecule type" value="Genomic_DNA"/>
</dbReference>
<gene>
    <name evidence="2" type="ORF">ISP13_12350</name>
</gene>
<accession>A0ABW8IWL8</accession>
<keyword evidence="3" id="KW-1185">Reference proteome</keyword>
<sequence length="240" mass="26594">MILHDGLLLLGGVVALYLYDSALLLYHNEVILISSRRGCRISGGSAFELGGRYVFLPLPLFPHQPLFRLTWPQQGVFDGSVQPVRFHRVRVALEVIAPWTLLLLALFVVGLPYVLFVSRNATALLAWLAVVYAVIVVTLMQVYRYRKALNLSSRAVAAIALDAVLCAPFALNVIRKIGLRQRVDVDLRTVAATMLPAPALHDLTGILRERIKTSLGFVDPDTAASRALDAYLNYFEGLRK</sequence>
<dbReference type="Proteomes" id="UP001620405">
    <property type="component" value="Unassembled WGS sequence"/>
</dbReference>
<keyword evidence="1" id="KW-0812">Transmembrane</keyword>
<evidence type="ECO:0000313" key="3">
    <source>
        <dbReference type="Proteomes" id="UP001620405"/>
    </source>
</evidence>
<protein>
    <submittedName>
        <fullName evidence="2">Uncharacterized protein</fullName>
    </submittedName>
</protein>
<comment type="caution">
    <text evidence="2">The sequence shown here is derived from an EMBL/GenBank/DDBJ whole genome shotgun (WGS) entry which is preliminary data.</text>
</comment>
<keyword evidence="1" id="KW-0472">Membrane</keyword>
<organism evidence="2 3">
    <name type="scientific">Dyella lipolytica</name>
    <dbReference type="NCBI Taxonomy" id="1867835"/>
    <lineage>
        <taxon>Bacteria</taxon>
        <taxon>Pseudomonadati</taxon>
        <taxon>Pseudomonadota</taxon>
        <taxon>Gammaproteobacteria</taxon>
        <taxon>Lysobacterales</taxon>
        <taxon>Rhodanobacteraceae</taxon>
        <taxon>Dyella</taxon>
    </lineage>
</organism>